<dbReference type="SUPFAM" id="SSF55729">
    <property type="entry name" value="Acyl-CoA N-acyltransferases (Nat)"/>
    <property type="match status" value="1"/>
</dbReference>
<dbReference type="PIRSF" id="PIRSF028520">
    <property type="entry name" value="UCP028520"/>
    <property type="match status" value="1"/>
</dbReference>
<gene>
    <name evidence="2" type="ORF">B7R54_05550</name>
</gene>
<dbReference type="GO" id="GO:0016747">
    <property type="term" value="F:acyltransferase activity, transferring groups other than amino-acyl groups"/>
    <property type="evidence" value="ECO:0007669"/>
    <property type="project" value="InterPro"/>
</dbReference>
<sequence length="148" mass="16012">MNNEAVPAVNDLDEMSLAALVALSHRAVVVVDDSDEGMPLGFALALLPGAPYDSENYRWFSNRSTSFLYVDRIVVADGARGRRLGQVLYDDLFDAARASNSAEVFCEVNLEPPNPGSLVFHTRLGFEQLGSQATKGGRVVVSLLSRPV</sequence>
<reference evidence="2 3" key="1">
    <citation type="submission" date="2017-04" db="EMBL/GenBank/DDBJ databases">
        <title>Comparative genome analysis of Subtercola boreus.</title>
        <authorList>
            <person name="Cho Y.-J."/>
            <person name="Cho A."/>
            <person name="Kim O.-S."/>
            <person name="Lee J.-I."/>
        </authorList>
    </citation>
    <scope>NUCLEOTIDE SEQUENCE [LARGE SCALE GENOMIC DNA]</scope>
    <source>
        <strain evidence="2 3">K300</strain>
    </source>
</reference>
<evidence type="ECO:0000313" key="2">
    <source>
        <dbReference type="EMBL" id="RFA11111.1"/>
    </source>
</evidence>
<feature type="domain" description="N-acetyltransferase" evidence="1">
    <location>
        <begin position="1"/>
        <end position="147"/>
    </location>
</feature>
<dbReference type="AlphaFoldDB" id="A0A3E0VN19"/>
<name>A0A3E0VN19_9MICO</name>
<proteinExistence type="predicted"/>
<dbReference type="CDD" id="cd04301">
    <property type="entry name" value="NAT_SF"/>
    <property type="match status" value="1"/>
</dbReference>
<dbReference type="Pfam" id="PF00583">
    <property type="entry name" value="Acetyltransf_1"/>
    <property type="match status" value="1"/>
</dbReference>
<organism evidence="2 3">
    <name type="scientific">Subtercola boreus</name>
    <dbReference type="NCBI Taxonomy" id="120213"/>
    <lineage>
        <taxon>Bacteria</taxon>
        <taxon>Bacillati</taxon>
        <taxon>Actinomycetota</taxon>
        <taxon>Actinomycetes</taxon>
        <taxon>Micrococcales</taxon>
        <taxon>Microbacteriaceae</taxon>
        <taxon>Subtercola</taxon>
    </lineage>
</organism>
<comment type="caution">
    <text evidence="2">The sequence shown here is derived from an EMBL/GenBank/DDBJ whole genome shotgun (WGS) entry which is preliminary data.</text>
</comment>
<dbReference type="Gene3D" id="3.40.630.30">
    <property type="match status" value="1"/>
</dbReference>
<dbReference type="PROSITE" id="PS51186">
    <property type="entry name" value="GNAT"/>
    <property type="match status" value="1"/>
</dbReference>
<evidence type="ECO:0000313" key="3">
    <source>
        <dbReference type="Proteomes" id="UP000256486"/>
    </source>
</evidence>
<evidence type="ECO:0000259" key="1">
    <source>
        <dbReference type="PROSITE" id="PS51186"/>
    </source>
</evidence>
<dbReference type="InterPro" id="IPR016181">
    <property type="entry name" value="Acyl_CoA_acyltransferase"/>
</dbReference>
<dbReference type="InterPro" id="IPR000182">
    <property type="entry name" value="GNAT_dom"/>
</dbReference>
<dbReference type="OrthoDB" id="6182349at2"/>
<keyword evidence="3" id="KW-1185">Reference proteome</keyword>
<dbReference type="InterPro" id="IPR016890">
    <property type="entry name" value="UCP028520"/>
</dbReference>
<protein>
    <recommendedName>
        <fullName evidence="1">N-acetyltransferase domain-containing protein</fullName>
    </recommendedName>
</protein>
<dbReference type="Proteomes" id="UP000256486">
    <property type="component" value="Unassembled WGS sequence"/>
</dbReference>
<dbReference type="EMBL" id="NBWZ01000001">
    <property type="protein sequence ID" value="RFA11111.1"/>
    <property type="molecule type" value="Genomic_DNA"/>
</dbReference>
<accession>A0A3E0VN19</accession>